<dbReference type="GO" id="GO:0005634">
    <property type="term" value="C:nucleus"/>
    <property type="evidence" value="ECO:0007669"/>
    <property type="project" value="UniProtKB-SubCell"/>
</dbReference>
<dbReference type="InterPro" id="IPR011011">
    <property type="entry name" value="Znf_FYVE_PHD"/>
</dbReference>
<feature type="compositionally biased region" description="Polar residues" evidence="8">
    <location>
        <begin position="663"/>
        <end position="676"/>
    </location>
</feature>
<keyword evidence="3" id="KW-0677">Repeat</keyword>
<organism evidence="12 13">
    <name type="scientific">Dinothrombium tinctorium</name>
    <dbReference type="NCBI Taxonomy" id="1965070"/>
    <lineage>
        <taxon>Eukaryota</taxon>
        <taxon>Metazoa</taxon>
        <taxon>Ecdysozoa</taxon>
        <taxon>Arthropoda</taxon>
        <taxon>Chelicerata</taxon>
        <taxon>Arachnida</taxon>
        <taxon>Acari</taxon>
        <taxon>Acariformes</taxon>
        <taxon>Trombidiformes</taxon>
        <taxon>Prostigmata</taxon>
        <taxon>Anystina</taxon>
        <taxon>Parasitengona</taxon>
        <taxon>Trombidioidea</taxon>
        <taxon>Trombidiidae</taxon>
        <taxon>Dinothrombium</taxon>
    </lineage>
</organism>
<gene>
    <name evidence="11" type="ORF">B4U79_16144</name>
    <name evidence="10" type="ORF">B4U79_16145</name>
    <name evidence="12" type="ORF">B4U79_17486</name>
</gene>
<keyword evidence="5" id="KW-0862">Zinc</keyword>
<dbReference type="GO" id="GO:0008270">
    <property type="term" value="F:zinc ion binding"/>
    <property type="evidence" value="ECO:0007669"/>
    <property type="project" value="UniProtKB-KW"/>
</dbReference>
<feature type="compositionally biased region" description="Polar residues" evidence="8">
    <location>
        <begin position="222"/>
        <end position="231"/>
    </location>
</feature>
<protein>
    <recommendedName>
        <fullName evidence="9">C2H2-type domain-containing protein</fullName>
    </recommendedName>
</protein>
<feature type="compositionally biased region" description="Polar residues" evidence="8">
    <location>
        <begin position="86"/>
        <end position="107"/>
    </location>
</feature>
<dbReference type="InterPro" id="IPR001965">
    <property type="entry name" value="Znf_PHD"/>
</dbReference>
<reference evidence="12" key="2">
    <citation type="submission" date="2018-11" db="EMBL/GenBank/DDBJ databases">
        <title>Trombidioid mite genomics.</title>
        <authorList>
            <person name="Dong X."/>
        </authorList>
    </citation>
    <scope>NUCLEOTIDE SEQUENCE</scope>
    <source>
        <strain evidence="12">UoL-WK</strain>
    </source>
</reference>
<dbReference type="InterPro" id="IPR013087">
    <property type="entry name" value="Znf_C2H2_type"/>
</dbReference>
<sequence>MAASKEVNVASNELKTNENEAKAATTAFPIARKEFKIEEDHNHFKCSVEGCGKGFRKEKLLLSHIKHYHPELAPKKQKPVKAKDATTATVSIPSTPADSTPLSTEEQSPNATNSTSTTSTEKNISAATAARVLSKSPKPVSIKVDSGADSKNISQKSVSSAVAKDTARTSSSSSSKRRKTDSNIGESSKKSRSSAKPRNPLLVKLPVVSSPSSPRTSVKKSNAQNESQLKGETSLDSSLPSSISDTPSDASISQLALELYSNSSSKRKRKIKSNESSLDSSSTTPTRCETPLERKTLERSDGDTFFQSLSPALSTSNASQKRSSNRKKKRPDHDNTSSGGNDISVLQGSTPRRSFRAIAGNASNMDKEVLATQAMDSSSISPDLPYYEENPIPNTVLPFWDARTVRDIHETDDFDEFVHCICDLKEESGLMIQCEVCLTWQHGMCFSIEEEKNVPESYVCFFCKNPRLVRESCRYKFDQEWLKKGKMASLVPNKEEEMYKEAQQSATSMEQMRATNQLLAALLEVVDVLRGLRYKMNLLKNVDDPNFKLFTKPWVEKKESECTISNGNDVESANEVESESNLKVNESDMFGDILSFSTNILETKPTGQDINNVPEDLRQELQDDADLISFLTSSDVKSDSIKDTELGFTNRIDSGNECARNAGYSSTNTEVQKSGNGKNGSDEAICDDVRHLDESVKNDDKRHRETDSMYQVKDEEDSQSTIVEDSFEEDTEKSSLSGNKKLIKTNNCEKKNDYVNEKSIESKNALDPFITNCRQNLIDHILDIQAKVAERLTLIEAKVNELEEDFGYQGTSEEEAKESLVAFKDSIKGLYTDLDTVKKIADIKAATFV</sequence>
<dbReference type="AlphaFoldDB" id="A0A3S3SC00"/>
<feature type="compositionally biased region" description="Low complexity" evidence="8">
    <location>
        <begin position="196"/>
        <end position="221"/>
    </location>
</feature>
<evidence type="ECO:0000256" key="3">
    <source>
        <dbReference type="ARBA" id="ARBA00022737"/>
    </source>
</evidence>
<dbReference type="EMBL" id="NCKU01001453">
    <property type="protein sequence ID" value="RWS12084.1"/>
    <property type="molecule type" value="Genomic_DNA"/>
</dbReference>
<evidence type="ECO:0000256" key="4">
    <source>
        <dbReference type="ARBA" id="ARBA00022771"/>
    </source>
</evidence>
<feature type="compositionally biased region" description="Polar residues" evidence="8">
    <location>
        <begin position="149"/>
        <end position="160"/>
    </location>
</feature>
<dbReference type="PANTHER" id="PTHR15856:SF51">
    <property type="entry name" value="MBD-R2"/>
    <property type="match status" value="1"/>
</dbReference>
<dbReference type="GO" id="GO:0044545">
    <property type="term" value="C:NSL complex"/>
    <property type="evidence" value="ECO:0007669"/>
    <property type="project" value="TreeGrafter"/>
</dbReference>
<dbReference type="SUPFAM" id="SSF57903">
    <property type="entry name" value="FYVE/PHD zinc finger"/>
    <property type="match status" value="1"/>
</dbReference>
<accession>A0A3S3SC00</accession>
<feature type="region of interest" description="Disordered" evidence="8">
    <location>
        <begin position="713"/>
        <end position="734"/>
    </location>
</feature>
<dbReference type="InterPro" id="IPR019786">
    <property type="entry name" value="Zinc_finger_PHD-type_CS"/>
</dbReference>
<feature type="compositionally biased region" description="Basic and acidic residues" evidence="8">
    <location>
        <begin position="290"/>
        <end position="302"/>
    </location>
</feature>
<evidence type="ECO:0000313" key="10">
    <source>
        <dbReference type="EMBL" id="RWS07235.1"/>
    </source>
</evidence>
<evidence type="ECO:0000313" key="11">
    <source>
        <dbReference type="EMBL" id="RWS07240.1"/>
    </source>
</evidence>
<reference evidence="12 13" key="1">
    <citation type="journal article" date="2018" name="Gigascience">
        <title>Genomes of trombidid mites reveal novel predicted allergens and laterally-transferred genes associated with secondary metabolism.</title>
        <authorList>
            <person name="Dong X."/>
            <person name="Chaisiri K."/>
            <person name="Xia D."/>
            <person name="Armstrong S.D."/>
            <person name="Fang Y."/>
            <person name="Donnelly M.J."/>
            <person name="Kadowaki T."/>
            <person name="McGarry J.W."/>
            <person name="Darby A.C."/>
            <person name="Makepeace B.L."/>
        </authorList>
    </citation>
    <scope>NUCLEOTIDE SEQUENCE [LARGE SCALE GENOMIC DNA]</scope>
    <source>
        <strain evidence="12">UoL-WK</strain>
    </source>
</reference>
<evidence type="ECO:0000259" key="9">
    <source>
        <dbReference type="PROSITE" id="PS50157"/>
    </source>
</evidence>
<dbReference type="PROSITE" id="PS00028">
    <property type="entry name" value="ZINC_FINGER_C2H2_1"/>
    <property type="match status" value="1"/>
</dbReference>
<keyword evidence="13" id="KW-1185">Reference proteome</keyword>
<dbReference type="SMART" id="SM00355">
    <property type="entry name" value="ZnF_C2H2"/>
    <property type="match status" value="1"/>
</dbReference>
<feature type="region of interest" description="Disordered" evidence="8">
    <location>
        <begin position="661"/>
        <end position="684"/>
    </location>
</feature>
<name>A0A3S3SC00_9ACAR</name>
<dbReference type="STRING" id="1965070.A0A3S3SC00"/>
<dbReference type="Proteomes" id="UP000285301">
    <property type="component" value="Unassembled WGS sequence"/>
</dbReference>
<evidence type="ECO:0000256" key="2">
    <source>
        <dbReference type="ARBA" id="ARBA00022723"/>
    </source>
</evidence>
<dbReference type="EMBL" id="NCKU01003592">
    <property type="protein sequence ID" value="RWS07235.1"/>
    <property type="molecule type" value="Genomic_DNA"/>
</dbReference>
<feature type="domain" description="C2H2-type" evidence="9">
    <location>
        <begin position="44"/>
        <end position="74"/>
    </location>
</feature>
<dbReference type="PANTHER" id="PTHR15856">
    <property type="entry name" value="PHD FINGER PROTEIN 20-RELATED"/>
    <property type="match status" value="1"/>
</dbReference>
<dbReference type="OrthoDB" id="161570at2759"/>
<feature type="region of interest" description="Disordered" evidence="8">
    <location>
        <begin position="263"/>
        <end position="351"/>
    </location>
</feature>
<evidence type="ECO:0000313" key="13">
    <source>
        <dbReference type="Proteomes" id="UP000285301"/>
    </source>
</evidence>
<dbReference type="Pfam" id="PF20826">
    <property type="entry name" value="PHD_5"/>
    <property type="match status" value="1"/>
</dbReference>
<dbReference type="PROSITE" id="PS01359">
    <property type="entry name" value="ZF_PHD_1"/>
    <property type="match status" value="1"/>
</dbReference>
<feature type="compositionally biased region" description="Low complexity" evidence="8">
    <location>
        <begin position="108"/>
        <end position="125"/>
    </location>
</feature>
<keyword evidence="2" id="KW-0479">Metal-binding</keyword>
<evidence type="ECO:0000256" key="7">
    <source>
        <dbReference type="PROSITE-ProRule" id="PRU00042"/>
    </source>
</evidence>
<keyword evidence="6" id="KW-0539">Nucleus</keyword>
<keyword evidence="4 7" id="KW-0863">Zinc-finger</keyword>
<feature type="region of interest" description="Disordered" evidence="8">
    <location>
        <begin position="1"/>
        <end position="20"/>
    </location>
</feature>
<evidence type="ECO:0000256" key="6">
    <source>
        <dbReference type="ARBA" id="ARBA00023242"/>
    </source>
</evidence>
<dbReference type="InterPro" id="IPR013083">
    <property type="entry name" value="Znf_RING/FYVE/PHD"/>
</dbReference>
<feature type="region of interest" description="Disordered" evidence="8">
    <location>
        <begin position="72"/>
        <end position="249"/>
    </location>
</feature>
<feature type="compositionally biased region" description="Low complexity" evidence="8">
    <location>
        <begin position="234"/>
        <end position="248"/>
    </location>
</feature>
<dbReference type="InterPro" id="IPR043449">
    <property type="entry name" value="PHF20-like"/>
</dbReference>
<evidence type="ECO:0000256" key="1">
    <source>
        <dbReference type="ARBA" id="ARBA00004123"/>
    </source>
</evidence>
<dbReference type="PROSITE" id="PS50157">
    <property type="entry name" value="ZINC_FINGER_C2H2_2"/>
    <property type="match status" value="1"/>
</dbReference>
<comment type="subcellular location">
    <subcellularLocation>
        <location evidence="1">Nucleus</location>
    </subcellularLocation>
</comment>
<proteinExistence type="predicted"/>
<evidence type="ECO:0000256" key="8">
    <source>
        <dbReference type="SAM" id="MobiDB-lite"/>
    </source>
</evidence>
<evidence type="ECO:0000256" key="5">
    <source>
        <dbReference type="ARBA" id="ARBA00022833"/>
    </source>
</evidence>
<dbReference type="GO" id="GO:0006357">
    <property type="term" value="P:regulation of transcription by RNA polymerase II"/>
    <property type="evidence" value="ECO:0007669"/>
    <property type="project" value="TreeGrafter"/>
</dbReference>
<dbReference type="Gene3D" id="3.30.40.10">
    <property type="entry name" value="Zinc/RING finger domain, C3HC4 (zinc finger)"/>
    <property type="match status" value="1"/>
</dbReference>
<feature type="compositionally biased region" description="Polar residues" evidence="8">
    <location>
        <begin position="336"/>
        <end position="351"/>
    </location>
</feature>
<dbReference type="EMBL" id="NCKU01003590">
    <property type="protein sequence ID" value="RWS07240.1"/>
    <property type="molecule type" value="Genomic_DNA"/>
</dbReference>
<feature type="compositionally biased region" description="Polar residues" evidence="8">
    <location>
        <begin position="305"/>
        <end position="315"/>
    </location>
</feature>
<evidence type="ECO:0000313" key="12">
    <source>
        <dbReference type="EMBL" id="RWS12084.1"/>
    </source>
</evidence>
<comment type="caution">
    <text evidence="12">The sequence shown here is derived from an EMBL/GenBank/DDBJ whole genome shotgun (WGS) entry which is preliminary data.</text>
</comment>
<dbReference type="SMART" id="SM00249">
    <property type="entry name" value="PHD"/>
    <property type="match status" value="1"/>
</dbReference>